<accession>A0A8K0F270</accession>
<evidence type="ECO:0000256" key="1">
    <source>
        <dbReference type="ARBA" id="ARBA00000427"/>
    </source>
</evidence>
<evidence type="ECO:0000256" key="22">
    <source>
        <dbReference type="ARBA" id="ARBA00038519"/>
    </source>
</evidence>
<evidence type="ECO:0000256" key="9">
    <source>
        <dbReference type="ARBA" id="ARBA00022553"/>
    </source>
</evidence>
<keyword evidence="29" id="KW-1185">Reference proteome</keyword>
<keyword evidence="9" id="KW-0597">Phosphoprotein</keyword>
<sequence length="441" mass="49915">MADLFKPRGMFGMFKLLSLASLFIIVILARWIGNRTPVRYAKTLSQDDDTTTVNPAGRSFIEQIKSVVSPVVQAVMGFASGQVKSGPVAVSLNQTLDVVLWRSKKKGEIPYYRIPVLTYTPKGNLVAIAEGRRKSQKDENPKIFLVKRSTDGGETWPPSQRIVDDGNKGFKISSYIGTIFVDDITATIFLMYVYCEFCPTRSLMLINSTDDGITWGRPRNITDHVGKDYATHPSPGYGIQKKQEPAKGRLVVCGHGFYNGKGLVLLLSDDHGVTWRPGAVVPSEPFEMKLEKGVFDPDECQPVELPDGSIYIVVRNEKVYKYHCKMTMRSFDGGETLPQNYTYLDQALVEPRISSGLWYHDGTLFYSGVKHDKQRRNLHIRWSYDYGKTWSTEKRIWMDPAGYSTLMMLPQDKNHLYVLYERGHKTEIDEIAITKLKISAI</sequence>
<evidence type="ECO:0000256" key="25">
    <source>
        <dbReference type="ARBA" id="ARBA00041413"/>
    </source>
</evidence>
<dbReference type="InterPro" id="IPR036278">
    <property type="entry name" value="Sialidase_sf"/>
</dbReference>
<evidence type="ECO:0000256" key="16">
    <source>
        <dbReference type="ARBA" id="ARBA00023180"/>
    </source>
</evidence>
<dbReference type="CDD" id="cd15482">
    <property type="entry name" value="Sialidase_non-viral"/>
    <property type="match status" value="1"/>
</dbReference>
<dbReference type="PANTHER" id="PTHR10628:SF25">
    <property type="entry name" value="SIALIDASE-1"/>
    <property type="match status" value="1"/>
</dbReference>
<dbReference type="SUPFAM" id="SSF50939">
    <property type="entry name" value="Sialidases"/>
    <property type="match status" value="1"/>
</dbReference>
<evidence type="ECO:0000256" key="24">
    <source>
        <dbReference type="ARBA" id="ARBA00041332"/>
    </source>
</evidence>
<keyword evidence="11" id="KW-0677">Repeat</keyword>
<keyword evidence="13" id="KW-0442">Lipid degradation</keyword>
<dbReference type="GO" id="GO:0005765">
    <property type="term" value="C:lysosomal membrane"/>
    <property type="evidence" value="ECO:0007669"/>
    <property type="project" value="UniProtKB-SubCell"/>
</dbReference>
<evidence type="ECO:0000256" key="10">
    <source>
        <dbReference type="ARBA" id="ARBA00022729"/>
    </source>
</evidence>
<evidence type="ECO:0000256" key="21">
    <source>
        <dbReference type="ARBA" id="ARBA00037235"/>
    </source>
</evidence>
<feature type="transmembrane region" description="Helical" evidence="26">
    <location>
        <begin position="175"/>
        <end position="194"/>
    </location>
</feature>
<evidence type="ECO:0000256" key="13">
    <source>
        <dbReference type="ARBA" id="ARBA00022963"/>
    </source>
</evidence>
<dbReference type="PANTHER" id="PTHR10628">
    <property type="entry name" value="SIALIDASE"/>
    <property type="match status" value="1"/>
</dbReference>
<keyword evidence="26" id="KW-1133">Transmembrane helix</keyword>
<evidence type="ECO:0000256" key="8">
    <source>
        <dbReference type="ARBA" id="ARBA00022475"/>
    </source>
</evidence>
<keyword evidence="18" id="KW-0119">Carbohydrate metabolism</keyword>
<feature type="transmembrane region" description="Helical" evidence="26">
    <location>
        <begin position="12"/>
        <end position="32"/>
    </location>
</feature>
<name>A0A8K0F270_BRALA</name>
<comment type="subunit">
    <text evidence="22">Interacts with cathepsin A (protective protein), beta-galactosidase and N-acetylgalactosamine-6-sulfate sulfatase in a multienzyme complex.</text>
</comment>
<evidence type="ECO:0000256" key="15">
    <source>
        <dbReference type="ARBA" id="ARBA00023136"/>
    </source>
</evidence>
<dbReference type="GO" id="GO:0004308">
    <property type="term" value="F:exo-alpha-sialidase activity"/>
    <property type="evidence" value="ECO:0007669"/>
    <property type="project" value="UniProtKB-EC"/>
</dbReference>
<dbReference type="InterPro" id="IPR026856">
    <property type="entry name" value="Sialidase_fam"/>
</dbReference>
<dbReference type="InterPro" id="IPR011040">
    <property type="entry name" value="Sialidase"/>
</dbReference>
<keyword evidence="14" id="KW-0443">Lipid metabolism</keyword>
<dbReference type="OrthoDB" id="2739686at2759"/>
<keyword evidence="19" id="KW-0326">Glycosidase</keyword>
<keyword evidence="8" id="KW-1003">Cell membrane</keyword>
<feature type="domain" description="Sialidase" evidence="27">
    <location>
        <begin position="123"/>
        <end position="409"/>
    </location>
</feature>
<evidence type="ECO:0000256" key="20">
    <source>
        <dbReference type="ARBA" id="ARBA00023329"/>
    </source>
</evidence>
<dbReference type="Pfam" id="PF13088">
    <property type="entry name" value="BNR_2"/>
    <property type="match status" value="1"/>
</dbReference>
<keyword evidence="26" id="KW-0812">Transmembrane</keyword>
<comment type="subcellular location">
    <subcellularLocation>
        <location evidence="4">Cell membrane</location>
    </subcellularLocation>
    <subcellularLocation>
        <location evidence="5">Cytoplasmic vesicle</location>
    </subcellularLocation>
    <subcellularLocation>
        <location evidence="3">Lysosome lumen</location>
    </subcellularLocation>
    <subcellularLocation>
        <location evidence="2">Lysosome membrane</location>
        <topology evidence="2">Peripheral membrane protein</topology>
        <orientation evidence="2">Lumenal side</orientation>
    </subcellularLocation>
</comment>
<evidence type="ECO:0000256" key="5">
    <source>
        <dbReference type="ARBA" id="ARBA00004541"/>
    </source>
</evidence>
<dbReference type="FunFam" id="2.120.10.10:FF:000003">
    <property type="entry name" value="Neuraminidase 1"/>
    <property type="match status" value="1"/>
</dbReference>
<keyword evidence="10" id="KW-0732">Signal</keyword>
<reference evidence="28" key="1">
    <citation type="submission" date="2022-01" db="EMBL/GenBank/DDBJ databases">
        <authorList>
            <person name="Braso-Vives M."/>
        </authorList>
    </citation>
    <scope>NUCLEOTIDE SEQUENCE</scope>
</reference>
<dbReference type="EC" id="3.2.1.18" evidence="7"/>
<keyword evidence="17" id="KW-0458">Lysosome</keyword>
<evidence type="ECO:0000256" key="7">
    <source>
        <dbReference type="ARBA" id="ARBA00012733"/>
    </source>
</evidence>
<proteinExistence type="inferred from homology"/>
<evidence type="ECO:0000256" key="4">
    <source>
        <dbReference type="ARBA" id="ARBA00004236"/>
    </source>
</evidence>
<evidence type="ECO:0000256" key="6">
    <source>
        <dbReference type="ARBA" id="ARBA00009348"/>
    </source>
</evidence>
<evidence type="ECO:0000256" key="19">
    <source>
        <dbReference type="ARBA" id="ARBA00023295"/>
    </source>
</evidence>
<evidence type="ECO:0000256" key="14">
    <source>
        <dbReference type="ARBA" id="ARBA00023098"/>
    </source>
</evidence>
<dbReference type="GO" id="GO:0043202">
    <property type="term" value="C:lysosomal lumen"/>
    <property type="evidence" value="ECO:0007669"/>
    <property type="project" value="UniProtKB-SubCell"/>
</dbReference>
<dbReference type="AlphaFoldDB" id="A0A8K0F270"/>
<evidence type="ECO:0000256" key="17">
    <source>
        <dbReference type="ARBA" id="ARBA00023228"/>
    </source>
</evidence>
<dbReference type="GO" id="GO:0009313">
    <property type="term" value="P:oligosaccharide catabolic process"/>
    <property type="evidence" value="ECO:0007669"/>
    <property type="project" value="TreeGrafter"/>
</dbReference>
<keyword evidence="16" id="KW-0325">Glycoprotein</keyword>
<evidence type="ECO:0000256" key="23">
    <source>
        <dbReference type="ARBA" id="ARBA00040509"/>
    </source>
</evidence>
<gene>
    <name evidence="28" type="primary">NEU1</name>
    <name evidence="28" type="ORF">BLAG_LOCUS23811</name>
</gene>
<comment type="similarity">
    <text evidence="6">Belongs to the glycosyl hydrolase 33 family.</text>
</comment>
<dbReference type="Gene3D" id="2.120.10.10">
    <property type="match status" value="1"/>
</dbReference>
<dbReference type="GO" id="GO:0006689">
    <property type="term" value="P:ganglioside catabolic process"/>
    <property type="evidence" value="ECO:0007669"/>
    <property type="project" value="TreeGrafter"/>
</dbReference>
<keyword evidence="12" id="KW-0378">Hydrolase</keyword>
<dbReference type="GO" id="GO:0031410">
    <property type="term" value="C:cytoplasmic vesicle"/>
    <property type="evidence" value="ECO:0007669"/>
    <property type="project" value="UniProtKB-SubCell"/>
</dbReference>
<keyword evidence="15 26" id="KW-0472">Membrane</keyword>
<organism evidence="28 29">
    <name type="scientific">Branchiostoma lanceolatum</name>
    <name type="common">Common lancelet</name>
    <name type="synonym">Amphioxus lanceolatum</name>
    <dbReference type="NCBI Taxonomy" id="7740"/>
    <lineage>
        <taxon>Eukaryota</taxon>
        <taxon>Metazoa</taxon>
        <taxon>Chordata</taxon>
        <taxon>Cephalochordata</taxon>
        <taxon>Leptocardii</taxon>
        <taxon>Amphioxiformes</taxon>
        <taxon>Branchiostomatidae</taxon>
        <taxon>Branchiostoma</taxon>
    </lineage>
</organism>
<dbReference type="EMBL" id="OV696693">
    <property type="protein sequence ID" value="CAH1272032.1"/>
    <property type="molecule type" value="Genomic_DNA"/>
</dbReference>
<evidence type="ECO:0000313" key="29">
    <source>
        <dbReference type="Proteomes" id="UP000838412"/>
    </source>
</evidence>
<evidence type="ECO:0000256" key="26">
    <source>
        <dbReference type="SAM" id="Phobius"/>
    </source>
</evidence>
<evidence type="ECO:0000256" key="2">
    <source>
        <dbReference type="ARBA" id="ARBA00004207"/>
    </source>
</evidence>
<evidence type="ECO:0000256" key="18">
    <source>
        <dbReference type="ARBA" id="ARBA00023277"/>
    </source>
</evidence>
<protein>
    <recommendedName>
        <fullName evidence="23">Sialidase-1</fullName>
        <ecNumber evidence="7">3.2.1.18</ecNumber>
    </recommendedName>
    <alternativeName>
        <fullName evidence="25">Lysosomal sialidase</fullName>
    </alternativeName>
    <alternativeName>
        <fullName evidence="24">N-acetyl-alpha-neuraminidase 1</fullName>
    </alternativeName>
</protein>
<evidence type="ECO:0000256" key="3">
    <source>
        <dbReference type="ARBA" id="ARBA00004227"/>
    </source>
</evidence>
<comment type="catalytic activity">
    <reaction evidence="1">
        <text>Hydrolysis of alpha-(2-&gt;3)-, alpha-(2-&gt;6)-, alpha-(2-&gt;8)- glycosidic linkages of terminal sialic acid residues in oligosaccharides, glycoproteins, glycolipids, colominic acid and synthetic substrates.</text>
        <dbReference type="EC" id="3.2.1.18"/>
    </reaction>
</comment>
<evidence type="ECO:0000256" key="12">
    <source>
        <dbReference type="ARBA" id="ARBA00022801"/>
    </source>
</evidence>
<keyword evidence="20" id="KW-0968">Cytoplasmic vesicle</keyword>
<dbReference type="GO" id="GO:0005886">
    <property type="term" value="C:plasma membrane"/>
    <property type="evidence" value="ECO:0007669"/>
    <property type="project" value="UniProtKB-SubCell"/>
</dbReference>
<evidence type="ECO:0000256" key="11">
    <source>
        <dbReference type="ARBA" id="ARBA00022737"/>
    </source>
</evidence>
<dbReference type="Proteomes" id="UP000838412">
    <property type="component" value="Chromosome 8"/>
</dbReference>
<evidence type="ECO:0000313" key="28">
    <source>
        <dbReference type="EMBL" id="CAH1272032.1"/>
    </source>
</evidence>
<evidence type="ECO:0000259" key="27">
    <source>
        <dbReference type="Pfam" id="PF13088"/>
    </source>
</evidence>
<comment type="function">
    <text evidence="21">Catalyzes the removal of sialic acid (N-acetylneuraminic acid) moieties from glycoproteins and glycolipids. To be active, it is strictly dependent on its presence in the multienzyme complex. Appears to have a preference for alpha 2-3 and alpha 2-6 sialyl linkage.</text>
</comment>